<organism evidence="5 6">
    <name type="scientific">Colwellia marinimaniae</name>
    <dbReference type="NCBI Taxonomy" id="1513592"/>
    <lineage>
        <taxon>Bacteria</taxon>
        <taxon>Pseudomonadati</taxon>
        <taxon>Pseudomonadota</taxon>
        <taxon>Gammaproteobacteria</taxon>
        <taxon>Alteromonadales</taxon>
        <taxon>Colwelliaceae</taxon>
        <taxon>Colwellia</taxon>
    </lineage>
</organism>
<dbReference type="InterPro" id="IPR000917">
    <property type="entry name" value="Sulfatase_N"/>
</dbReference>
<dbReference type="RefSeq" id="WP_082606600.1">
    <property type="nucleotide sequence ID" value="NZ_BDQM01000018.1"/>
</dbReference>
<evidence type="ECO:0000256" key="3">
    <source>
        <dbReference type="SAM" id="MobiDB-lite"/>
    </source>
</evidence>
<keyword evidence="2" id="KW-0378">Hydrolase</keyword>
<dbReference type="Gene3D" id="3.40.720.10">
    <property type="entry name" value="Alkaline Phosphatase, subunit A"/>
    <property type="match status" value="1"/>
</dbReference>
<accession>A0ABQ0MWI0</accession>
<feature type="compositionally biased region" description="Basic and acidic residues" evidence="3">
    <location>
        <begin position="505"/>
        <end position="518"/>
    </location>
</feature>
<protein>
    <submittedName>
        <fullName evidence="5">Sulfatase</fullName>
    </submittedName>
</protein>
<feature type="region of interest" description="Disordered" evidence="3">
    <location>
        <begin position="500"/>
        <end position="532"/>
    </location>
</feature>
<comment type="caution">
    <text evidence="5">The sequence shown here is derived from an EMBL/GenBank/DDBJ whole genome shotgun (WGS) entry which is preliminary data.</text>
</comment>
<dbReference type="CDD" id="cd16028">
    <property type="entry name" value="PMH"/>
    <property type="match status" value="1"/>
</dbReference>
<evidence type="ECO:0000256" key="1">
    <source>
        <dbReference type="ARBA" id="ARBA00022723"/>
    </source>
</evidence>
<evidence type="ECO:0000256" key="2">
    <source>
        <dbReference type="ARBA" id="ARBA00022801"/>
    </source>
</evidence>
<dbReference type="Proteomes" id="UP000197068">
    <property type="component" value="Unassembled WGS sequence"/>
</dbReference>
<dbReference type="PANTHER" id="PTHR45953">
    <property type="entry name" value="IDURONATE 2-SULFATASE"/>
    <property type="match status" value="1"/>
</dbReference>
<keyword evidence="6" id="KW-1185">Reference proteome</keyword>
<evidence type="ECO:0000259" key="4">
    <source>
        <dbReference type="Pfam" id="PF00884"/>
    </source>
</evidence>
<name>A0ABQ0MWI0_9GAMM</name>
<gene>
    <name evidence="5" type="ORF">MTCD1_02359</name>
</gene>
<evidence type="ECO:0000313" key="5">
    <source>
        <dbReference type="EMBL" id="GAW96739.1"/>
    </source>
</evidence>
<sequence>MKNILFITADQWRADCLSSMDHPCIKTPNLDKLAEDGVLFKNHYAQAAPCGPARASLYTGMYLQNHRIVQNGTPLDARHTNIALEARKAGYDPLLFGYTDMSPDPRTRAPGDPDLRRYEGVLPGMTPAVLLNSEAIPWLIYLKGKGYETPLGPWEVHQPVKNFADAKNRGPSFAPSRYKAEDSITAFLTDEVLKYLSIKQDKSWFIHLSYLRPHPPFVAPEPYHDMYNLQDIPPTVKAQTAEIEGQQHPWLSHYINNQTQQLWYGHDATTNVTLDGAEVDQIRATYYGLVSEVDHQIGRLIHFLKENNQYDNTLIVFTTDHGEQLGDHWLFGKSGYFDQSFHIPLIIRDPDSDAKAGQKIEDFTESIDVFPTILDWIGLETPSQCDGWSLLSFCKGQKPNVIKKEVHWGYDFRDTEGRNVQKNLGLRIDQCTLNVIRDKKFKYVHFTALPPLLFDLEKDPDELVNCADDPAYITVVTKYAQMLLSWRMQHDDRILSNTWIGPKGPLEKKDPKPSHTENKNNSMLKKNIVEEY</sequence>
<dbReference type="EMBL" id="BDQM01000018">
    <property type="protein sequence ID" value="GAW96739.1"/>
    <property type="molecule type" value="Genomic_DNA"/>
</dbReference>
<dbReference type="PANTHER" id="PTHR45953:SF1">
    <property type="entry name" value="IDURONATE 2-SULFATASE"/>
    <property type="match status" value="1"/>
</dbReference>
<proteinExistence type="predicted"/>
<evidence type="ECO:0000313" key="6">
    <source>
        <dbReference type="Proteomes" id="UP000197068"/>
    </source>
</evidence>
<reference evidence="5 6" key="1">
    <citation type="submission" date="2017-06" db="EMBL/GenBank/DDBJ databases">
        <title>Whole Genome Sequences of Colwellia marinimaniae MTCD1.</title>
        <authorList>
            <person name="Kusumoto H."/>
            <person name="Inoue M."/>
            <person name="Tanikawa K."/>
            <person name="Maeji H."/>
            <person name="Cameron J.H."/>
            <person name="Bartlett D.H."/>
        </authorList>
    </citation>
    <scope>NUCLEOTIDE SEQUENCE [LARGE SCALE GENOMIC DNA]</scope>
    <source>
        <strain evidence="5 6">MTCD1</strain>
    </source>
</reference>
<feature type="domain" description="Sulfatase N-terminal" evidence="4">
    <location>
        <begin position="2"/>
        <end position="378"/>
    </location>
</feature>
<dbReference type="Pfam" id="PF00884">
    <property type="entry name" value="Sulfatase"/>
    <property type="match status" value="1"/>
</dbReference>
<dbReference type="SUPFAM" id="SSF53649">
    <property type="entry name" value="Alkaline phosphatase-like"/>
    <property type="match status" value="1"/>
</dbReference>
<dbReference type="InterPro" id="IPR017850">
    <property type="entry name" value="Alkaline_phosphatase_core_sf"/>
</dbReference>
<keyword evidence="1" id="KW-0479">Metal-binding</keyword>